<dbReference type="Pfam" id="PF13488">
    <property type="entry name" value="Gly-zipper_Omp"/>
    <property type="match status" value="1"/>
</dbReference>
<keyword evidence="4" id="KW-1185">Reference proteome</keyword>
<evidence type="ECO:0000256" key="1">
    <source>
        <dbReference type="SAM" id="SignalP"/>
    </source>
</evidence>
<dbReference type="EMBL" id="JAPDDR010000007">
    <property type="protein sequence ID" value="MCW1914777.1"/>
    <property type="molecule type" value="Genomic_DNA"/>
</dbReference>
<proteinExistence type="predicted"/>
<name>A0ABT3G546_9BACT</name>
<organism evidence="3 4">
    <name type="scientific">Luteolibacter rhizosphaerae</name>
    <dbReference type="NCBI Taxonomy" id="2989719"/>
    <lineage>
        <taxon>Bacteria</taxon>
        <taxon>Pseudomonadati</taxon>
        <taxon>Verrucomicrobiota</taxon>
        <taxon>Verrucomicrobiia</taxon>
        <taxon>Verrucomicrobiales</taxon>
        <taxon>Verrucomicrobiaceae</taxon>
        <taxon>Luteolibacter</taxon>
    </lineage>
</organism>
<keyword evidence="1" id="KW-0732">Signal</keyword>
<evidence type="ECO:0000313" key="3">
    <source>
        <dbReference type="EMBL" id="MCW1914777.1"/>
    </source>
</evidence>
<comment type="caution">
    <text evidence="3">The sequence shown here is derived from an EMBL/GenBank/DDBJ whole genome shotgun (WGS) entry which is preliminary data.</text>
</comment>
<evidence type="ECO:0000259" key="2">
    <source>
        <dbReference type="Pfam" id="PF13488"/>
    </source>
</evidence>
<gene>
    <name evidence="3" type="ORF">OJ996_14415</name>
</gene>
<feature type="signal peptide" evidence="1">
    <location>
        <begin position="1"/>
        <end position="23"/>
    </location>
</feature>
<evidence type="ECO:0000313" key="4">
    <source>
        <dbReference type="Proteomes" id="UP001165653"/>
    </source>
</evidence>
<dbReference type="Proteomes" id="UP001165653">
    <property type="component" value="Unassembled WGS sequence"/>
</dbReference>
<protein>
    <submittedName>
        <fullName evidence="3">Glycine zipper domain-containing protein</fullName>
    </submittedName>
</protein>
<dbReference type="RefSeq" id="WP_264514312.1">
    <property type="nucleotide sequence ID" value="NZ_JAPDDR010000007.1"/>
</dbReference>
<accession>A0ABT3G546</accession>
<sequence>MKMTLCKCTAASLGVAIMLPSCADPAVTSLIGAGAGAVIGHQIGGHRGAVIGGLVGAGIGYAIGKANAEQKRLAEQRAAVALSKPKVRQQVKTSKAKYVAVPVPKAKDQQGPSTQLMKVNAQTGKPTGDIYAPPSSVKDGQEVKLGGDTAVYCGTSINKA</sequence>
<dbReference type="InterPro" id="IPR039567">
    <property type="entry name" value="Gly-zipper"/>
</dbReference>
<feature type="chain" id="PRO_5045642507" evidence="1">
    <location>
        <begin position="24"/>
        <end position="160"/>
    </location>
</feature>
<reference evidence="3" key="1">
    <citation type="submission" date="2022-10" db="EMBL/GenBank/DDBJ databases">
        <title>Luteolibacter sp. GHJ8, whole genome shotgun sequencing project.</title>
        <authorList>
            <person name="Zhao G."/>
            <person name="Shen L."/>
        </authorList>
    </citation>
    <scope>NUCLEOTIDE SEQUENCE</scope>
    <source>
        <strain evidence="3">GHJ8</strain>
    </source>
</reference>
<feature type="domain" description="Glycine zipper" evidence="2">
    <location>
        <begin position="30"/>
        <end position="70"/>
    </location>
</feature>